<accession>A0A0D1XQF3</accession>
<keyword evidence="3" id="KW-0436">Ligase</keyword>
<feature type="domain" description="AMP-binding enzyme C-terminal" evidence="5">
    <location>
        <begin position="446"/>
        <end position="528"/>
    </location>
</feature>
<dbReference type="CDD" id="cd05911">
    <property type="entry name" value="Firefly_Luc_like"/>
    <property type="match status" value="1"/>
</dbReference>
<evidence type="ECO:0000259" key="5">
    <source>
        <dbReference type="Pfam" id="PF13193"/>
    </source>
</evidence>
<organism evidence="6 7">
    <name type="scientific">Verruconis gallopava</name>
    <dbReference type="NCBI Taxonomy" id="253628"/>
    <lineage>
        <taxon>Eukaryota</taxon>
        <taxon>Fungi</taxon>
        <taxon>Dikarya</taxon>
        <taxon>Ascomycota</taxon>
        <taxon>Pezizomycotina</taxon>
        <taxon>Dothideomycetes</taxon>
        <taxon>Pleosporomycetidae</taxon>
        <taxon>Venturiales</taxon>
        <taxon>Sympoventuriaceae</taxon>
        <taxon>Verruconis</taxon>
    </lineage>
</organism>
<evidence type="ECO:0000313" key="7">
    <source>
        <dbReference type="Proteomes" id="UP000053259"/>
    </source>
</evidence>
<dbReference type="VEuPathDB" id="FungiDB:PV09_04033"/>
<comment type="pathway">
    <text evidence="1">Siderophore biosynthesis.</text>
</comment>
<reference evidence="6 7" key="1">
    <citation type="submission" date="2015-01" db="EMBL/GenBank/DDBJ databases">
        <title>The Genome Sequence of Ochroconis gallopava CBS43764.</title>
        <authorList>
            <consortium name="The Broad Institute Genomics Platform"/>
            <person name="Cuomo C."/>
            <person name="de Hoog S."/>
            <person name="Gorbushina A."/>
            <person name="Stielow B."/>
            <person name="Teixiera M."/>
            <person name="Abouelleil A."/>
            <person name="Chapman S.B."/>
            <person name="Priest M."/>
            <person name="Young S.K."/>
            <person name="Wortman J."/>
            <person name="Nusbaum C."/>
            <person name="Birren B."/>
        </authorList>
    </citation>
    <scope>NUCLEOTIDE SEQUENCE [LARGE SCALE GENOMIC DNA]</scope>
    <source>
        <strain evidence="6 7">CBS 43764</strain>
    </source>
</reference>
<gene>
    <name evidence="6" type="ORF">PV09_04033</name>
</gene>
<name>A0A0D1XQF3_9PEZI</name>
<dbReference type="InterPro" id="IPR045851">
    <property type="entry name" value="AMP-bd_C_sf"/>
</dbReference>
<proteinExistence type="inferred from homology"/>
<dbReference type="PROSITE" id="PS00455">
    <property type="entry name" value="AMP_BINDING"/>
    <property type="match status" value="1"/>
</dbReference>
<keyword evidence="7" id="KW-1185">Reference proteome</keyword>
<dbReference type="InterPro" id="IPR025110">
    <property type="entry name" value="AMP-bd_C"/>
</dbReference>
<dbReference type="FunFam" id="3.40.50.12780:FF:000003">
    <property type="entry name" value="Long-chain-fatty-acid--CoA ligase FadD"/>
    <property type="match status" value="1"/>
</dbReference>
<evidence type="ECO:0000313" key="6">
    <source>
        <dbReference type="EMBL" id="KIW04851.1"/>
    </source>
</evidence>
<dbReference type="Pfam" id="PF13193">
    <property type="entry name" value="AMP-binding_C"/>
    <property type="match status" value="1"/>
</dbReference>
<evidence type="ECO:0000259" key="4">
    <source>
        <dbReference type="Pfam" id="PF00501"/>
    </source>
</evidence>
<dbReference type="RefSeq" id="XP_016214720.1">
    <property type="nucleotide sequence ID" value="XM_016357316.1"/>
</dbReference>
<dbReference type="Gene3D" id="3.30.300.30">
    <property type="match status" value="1"/>
</dbReference>
<evidence type="ECO:0000256" key="1">
    <source>
        <dbReference type="ARBA" id="ARBA00004924"/>
    </source>
</evidence>
<feature type="domain" description="AMP-dependent synthetase/ligase" evidence="4">
    <location>
        <begin position="23"/>
        <end position="395"/>
    </location>
</feature>
<dbReference type="HOGENOM" id="CLU_000022_59_2_1"/>
<dbReference type="Proteomes" id="UP000053259">
    <property type="component" value="Unassembled WGS sequence"/>
</dbReference>
<dbReference type="EMBL" id="KN847539">
    <property type="protein sequence ID" value="KIW04851.1"/>
    <property type="molecule type" value="Genomic_DNA"/>
</dbReference>
<dbReference type="InParanoid" id="A0A0D1XQF3"/>
<dbReference type="AlphaFoldDB" id="A0A0D1XQF3"/>
<evidence type="ECO:0000256" key="2">
    <source>
        <dbReference type="ARBA" id="ARBA00006432"/>
    </source>
</evidence>
<sequence>MVTKSPFPDVEIPNVDLWGLMFDRKNRGFADDKIIYRMVNSDRRYTFADVKAHATSFGEGLRNLWDWQKNDVLALYAPNDIDIPPIIYGTFFAGGIVTPANPGYSPDELAYQLENSGAQAVATTMQFLPAALKAAEKVGIDPGKVILLGAERDPSHRVKHWTSIRKTSGSTRYRRRKARPDEDLAFLAYSSGTTGLPKGVMLSHRNIVSDLLLVEGAVGKWYSSERDKFLGVLPFFHIYGLTGLVHQMLHRGIELVVMPAFDLEVFLKAIQDHRITFIYVAPPVIVRLARDEIVDKYDLSSVRMITSGAAPLTKELVDSVHKRLNIKINQAYGLSETSPMTHTQPWDEWYSSVGSVGKMFPNMKAKYISAEGKELGPGEAGELWLAGPNVFKGYWKNEEATRNAITEDGFFKTGDVGYQDENHNFYITDRVKELIKYKGFQVPPAELEGKLMENDMVDDVAVIGVQDEAMHTEVPRAYVVFSKRSRVKAGEKEAADIVDWTAKKVANHKRLRGGVVFVDEIPKSASGKILRRVLKERSKGDKALGIAPSEKL</sequence>
<dbReference type="Gene3D" id="3.40.50.12780">
    <property type="entry name" value="N-terminal domain of ligase-like"/>
    <property type="match status" value="1"/>
</dbReference>
<dbReference type="OrthoDB" id="6509636at2759"/>
<dbReference type="SUPFAM" id="SSF56801">
    <property type="entry name" value="Acetyl-CoA synthetase-like"/>
    <property type="match status" value="1"/>
</dbReference>
<dbReference type="STRING" id="253628.A0A0D1XQF3"/>
<dbReference type="PANTHER" id="PTHR24096:SF149">
    <property type="entry name" value="AMP-BINDING DOMAIN-CONTAINING PROTEIN-RELATED"/>
    <property type="match status" value="1"/>
</dbReference>
<dbReference type="Pfam" id="PF00501">
    <property type="entry name" value="AMP-binding"/>
    <property type="match status" value="1"/>
</dbReference>
<evidence type="ECO:0000256" key="3">
    <source>
        <dbReference type="ARBA" id="ARBA00022598"/>
    </source>
</evidence>
<dbReference type="InterPro" id="IPR000873">
    <property type="entry name" value="AMP-dep_synth/lig_dom"/>
</dbReference>
<dbReference type="InterPro" id="IPR020845">
    <property type="entry name" value="AMP-binding_CS"/>
</dbReference>
<dbReference type="PANTHER" id="PTHR24096">
    <property type="entry name" value="LONG-CHAIN-FATTY-ACID--COA LIGASE"/>
    <property type="match status" value="1"/>
</dbReference>
<dbReference type="GeneID" id="27312006"/>
<comment type="similarity">
    <text evidence="2">Belongs to the ATP-dependent AMP-binding enzyme family.</text>
</comment>
<protein>
    <submittedName>
        <fullName evidence="6">Uncharacterized protein</fullName>
    </submittedName>
</protein>
<dbReference type="InterPro" id="IPR042099">
    <property type="entry name" value="ANL_N_sf"/>
</dbReference>
<dbReference type="GO" id="GO:0016405">
    <property type="term" value="F:CoA-ligase activity"/>
    <property type="evidence" value="ECO:0007669"/>
    <property type="project" value="TreeGrafter"/>
</dbReference>